<dbReference type="RefSeq" id="WP_044840357.1">
    <property type="nucleotide sequence ID" value="NZ_CP059733.1"/>
</dbReference>
<protein>
    <submittedName>
        <fullName evidence="1">Uncharacterized protein</fullName>
    </submittedName>
</protein>
<gene>
    <name evidence="1" type="ORF">SG34_003145</name>
</gene>
<organism evidence="1 2">
    <name type="scientific">Thalassomonas viridans</name>
    <dbReference type="NCBI Taxonomy" id="137584"/>
    <lineage>
        <taxon>Bacteria</taxon>
        <taxon>Pseudomonadati</taxon>
        <taxon>Pseudomonadota</taxon>
        <taxon>Gammaproteobacteria</taxon>
        <taxon>Alteromonadales</taxon>
        <taxon>Colwelliaceae</taxon>
        <taxon>Thalassomonas</taxon>
    </lineage>
</organism>
<reference evidence="1 2" key="1">
    <citation type="journal article" date="2015" name="Genome Announc.">
        <title>Draft Genome Sequences of Marine Isolates of Thalassomonas viridans and Thalassomonas actiniarum.</title>
        <authorList>
            <person name="Olonade I."/>
            <person name="van Zyl L.J."/>
            <person name="Trindade M."/>
        </authorList>
    </citation>
    <scope>NUCLEOTIDE SEQUENCE [LARGE SCALE GENOMIC DNA]</scope>
    <source>
        <strain evidence="1 2">XOM25</strain>
    </source>
</reference>
<reference evidence="1 2" key="2">
    <citation type="journal article" date="2022" name="Mar. Drugs">
        <title>Bioassay-Guided Fractionation Leads to the Detection of Cholic Acid Generated by the Rare Thalassomonas sp.</title>
        <authorList>
            <person name="Pheiffer F."/>
            <person name="Schneider Y.K."/>
            <person name="Hansen E.H."/>
            <person name="Andersen J.H."/>
            <person name="Isaksson J."/>
            <person name="Busche T."/>
            <person name="R C."/>
            <person name="Kalinowski J."/>
            <person name="Zyl L.V."/>
            <person name="Trindade M."/>
        </authorList>
    </citation>
    <scope>NUCLEOTIDE SEQUENCE [LARGE SCALE GENOMIC DNA]</scope>
    <source>
        <strain evidence="1 2">XOM25</strain>
    </source>
</reference>
<proteinExistence type="predicted"/>
<evidence type="ECO:0000313" key="2">
    <source>
        <dbReference type="Proteomes" id="UP000032352"/>
    </source>
</evidence>
<dbReference type="AlphaFoldDB" id="A0AAF0C9Y4"/>
<name>A0AAF0C9Y4_9GAMM</name>
<sequence length="168" mass="18826">MNFINLTGKQTLTWPLRLLCLCLWPVIISACGGGGGSENESNPPPPTESIVIEQEDNLDPIAELNALVIDDDFNFTTKEQVTLTISLETYAGQRAYVSLYTNYRQLPSGEYYPIADSRVVAGSLQQGQFSQDFTKLKEQQNYLAEVWLYDLSPPQQKELTLNGNTLSW</sequence>
<dbReference type="Proteomes" id="UP000032352">
    <property type="component" value="Chromosome"/>
</dbReference>
<evidence type="ECO:0000313" key="1">
    <source>
        <dbReference type="EMBL" id="WDE05941.1"/>
    </source>
</evidence>
<dbReference type="KEGG" id="tvd:SG34_003145"/>
<dbReference type="EMBL" id="CP059733">
    <property type="protein sequence ID" value="WDE05941.1"/>
    <property type="molecule type" value="Genomic_DNA"/>
</dbReference>
<accession>A0AAF0C9Y4</accession>
<keyword evidence="2" id="KW-1185">Reference proteome</keyword>